<keyword evidence="3" id="KW-1185">Reference proteome</keyword>
<proteinExistence type="predicted"/>
<sequence>MADVSSPANAHALSPTKHASIPAAAPAPDPHPLINAHEAILGDYLNRPVSDILSRLGLPASGAAPSPAAPPPAPEQGASNTDVPPPAGGAQTPFDPMQLIQPVTDALGTLGSGQLGGMDPTQIFGGLSQALQSAAQSIGPAVSQLASVWQGAAGTAATGKAVTAMEDGAKVASQSGQLSQSVTAVAATVAQARMRLMTIISEFTAKIAAIGPNIVFPWGMAAAIQAANEAVTETDEVITETQGTVATHAAHVAGVGNQVPVNAVANGAGEASMTGARSALAAPTGAIAGQGLSGALGPMMQAATGMISPIMQGVGAATDATRSGGAAARPPDGGQPPPPKVDGAAAIPPRGIGAGPGLGHRGAEITPARSTSLSAPHGDSTSPHVTRGATAVESAGLGGMPMGGMPMGQRTSGGKDTNHNAASFLHTTDQGDALVGDDTAEVGPAVVGEAVKSRPDVDLRI</sequence>
<name>A0A7I7RRQ6_9MYCO</name>
<keyword evidence="2" id="KW-0614">Plasmid</keyword>
<gene>
    <name evidence="2" type="ORF">MARA_01660</name>
</gene>
<feature type="region of interest" description="Disordered" evidence="1">
    <location>
        <begin position="394"/>
        <end position="422"/>
    </location>
</feature>
<accession>A0A7I7RRQ6</accession>
<organism evidence="2 3">
    <name type="scientific">Mycolicibacterium arabiense</name>
    <dbReference type="NCBI Taxonomy" id="1286181"/>
    <lineage>
        <taxon>Bacteria</taxon>
        <taxon>Bacillati</taxon>
        <taxon>Actinomycetota</taxon>
        <taxon>Actinomycetes</taxon>
        <taxon>Mycobacteriales</taxon>
        <taxon>Mycobacteriaceae</taxon>
        <taxon>Mycolicibacterium</taxon>
    </lineage>
</organism>
<dbReference type="SUPFAM" id="SSF140453">
    <property type="entry name" value="EsxAB dimer-like"/>
    <property type="match status" value="1"/>
</dbReference>
<feature type="compositionally biased region" description="Gly residues" evidence="1">
    <location>
        <begin position="396"/>
        <end position="406"/>
    </location>
</feature>
<feature type="region of interest" description="Disordered" evidence="1">
    <location>
        <begin position="62"/>
        <end position="96"/>
    </location>
</feature>
<dbReference type="AlphaFoldDB" id="A0A7I7RRQ6"/>
<dbReference type="KEGG" id="marz:MARA_01660"/>
<feature type="compositionally biased region" description="Polar residues" evidence="1">
    <location>
        <begin position="409"/>
        <end position="422"/>
    </location>
</feature>
<evidence type="ECO:0000256" key="1">
    <source>
        <dbReference type="SAM" id="MobiDB-lite"/>
    </source>
</evidence>
<evidence type="ECO:0000313" key="3">
    <source>
        <dbReference type="Proteomes" id="UP000467428"/>
    </source>
</evidence>
<dbReference type="InterPro" id="IPR036689">
    <property type="entry name" value="ESAT-6-like_sf"/>
</dbReference>
<feature type="region of interest" description="Disordered" evidence="1">
    <location>
        <begin position="1"/>
        <end position="29"/>
    </location>
</feature>
<dbReference type="Proteomes" id="UP000467428">
    <property type="component" value="Plasmid pJCM18538"/>
</dbReference>
<geneLocation type="plasmid" evidence="2">
    <name>pJCM18538</name>
</geneLocation>
<feature type="region of interest" description="Disordered" evidence="1">
    <location>
        <begin position="315"/>
        <end position="364"/>
    </location>
</feature>
<evidence type="ECO:0000313" key="2">
    <source>
        <dbReference type="EMBL" id="BBY46736.1"/>
    </source>
</evidence>
<reference evidence="2 3" key="1">
    <citation type="journal article" date="2019" name="Emerg. Microbes Infect.">
        <title>Comprehensive subspecies identification of 175 nontuberculous mycobacteria species based on 7547 genomic profiles.</title>
        <authorList>
            <person name="Matsumoto Y."/>
            <person name="Kinjo T."/>
            <person name="Motooka D."/>
            <person name="Nabeya D."/>
            <person name="Jung N."/>
            <person name="Uechi K."/>
            <person name="Horii T."/>
            <person name="Iida T."/>
            <person name="Fujita J."/>
            <person name="Nakamura S."/>
        </authorList>
    </citation>
    <scope>NUCLEOTIDE SEQUENCE [LARGE SCALE GENOMIC DNA]</scope>
    <source>
        <strain evidence="2 3">JCM 18538</strain>
        <plasmid evidence="2">pJCM18538</plasmid>
    </source>
</reference>
<dbReference type="EMBL" id="AP022592">
    <property type="protein sequence ID" value="BBY46736.1"/>
    <property type="molecule type" value="Genomic_DNA"/>
</dbReference>
<dbReference type="RefSeq" id="WP_163916296.1">
    <property type="nucleotide sequence ID" value="NZ_AP022592.1"/>
</dbReference>
<protein>
    <submittedName>
        <fullName evidence="2">Uncharacterized protein</fullName>
    </submittedName>
</protein>